<evidence type="ECO:0000313" key="3">
    <source>
        <dbReference type="Proteomes" id="UP000231276"/>
    </source>
</evidence>
<dbReference type="Proteomes" id="UP000231276">
    <property type="component" value="Unassembled WGS sequence"/>
</dbReference>
<name>A0A2H0DX83_9BACT</name>
<organism evidence="2 3">
    <name type="scientific">Candidatus Campbellbacteria bacterium CG22_combo_CG10-13_8_21_14_all_43_18</name>
    <dbReference type="NCBI Taxonomy" id="1974530"/>
    <lineage>
        <taxon>Bacteria</taxon>
        <taxon>Candidatus Campbelliibacteriota</taxon>
    </lineage>
</organism>
<keyword evidence="1" id="KW-0812">Transmembrane</keyword>
<protein>
    <submittedName>
        <fullName evidence="2">Uncharacterized protein</fullName>
    </submittedName>
</protein>
<sequence length="196" mass="22217">MENPDNQTNREIKKEKHRNALKWILVLGIVIVLNLFFSVTIRLFYDAPEYETFCPFEKYNAKIIETEEECAALGGRWSEENFRANYPRVTVNIEKDLQRTVYCDAAYSCGREFEDANSLYRRNIFIIMVILGVSSIAAGIFISVSSVSLGLSLGGVLSLIIGSMGYWSDMNDLLRVVVMATALIALIWVGIKKLRD</sequence>
<reference evidence="2 3" key="1">
    <citation type="submission" date="2017-09" db="EMBL/GenBank/DDBJ databases">
        <title>Depth-based differentiation of microbial function through sediment-hosted aquifers and enrichment of novel symbionts in the deep terrestrial subsurface.</title>
        <authorList>
            <person name="Probst A.J."/>
            <person name="Ladd B."/>
            <person name="Jarett J.K."/>
            <person name="Geller-Mcgrath D.E."/>
            <person name="Sieber C.M."/>
            <person name="Emerson J.B."/>
            <person name="Anantharaman K."/>
            <person name="Thomas B.C."/>
            <person name="Malmstrom R."/>
            <person name="Stieglmeier M."/>
            <person name="Klingl A."/>
            <person name="Woyke T."/>
            <person name="Ryan C.M."/>
            <person name="Banfield J.F."/>
        </authorList>
    </citation>
    <scope>NUCLEOTIDE SEQUENCE [LARGE SCALE GENOMIC DNA]</scope>
    <source>
        <strain evidence="2">CG22_combo_CG10-13_8_21_14_all_43_18</strain>
    </source>
</reference>
<keyword evidence="1" id="KW-1133">Transmembrane helix</keyword>
<evidence type="ECO:0000256" key="1">
    <source>
        <dbReference type="SAM" id="Phobius"/>
    </source>
</evidence>
<evidence type="ECO:0000313" key="2">
    <source>
        <dbReference type="EMBL" id="PIP86601.1"/>
    </source>
</evidence>
<feature type="transmembrane region" description="Helical" evidence="1">
    <location>
        <begin position="20"/>
        <end position="45"/>
    </location>
</feature>
<feature type="transmembrane region" description="Helical" evidence="1">
    <location>
        <begin position="149"/>
        <end position="167"/>
    </location>
</feature>
<accession>A0A2H0DX83</accession>
<feature type="transmembrane region" description="Helical" evidence="1">
    <location>
        <begin position="124"/>
        <end position="142"/>
    </location>
</feature>
<feature type="transmembrane region" description="Helical" evidence="1">
    <location>
        <begin position="173"/>
        <end position="191"/>
    </location>
</feature>
<keyword evidence="1" id="KW-0472">Membrane</keyword>
<proteinExistence type="predicted"/>
<comment type="caution">
    <text evidence="2">The sequence shown here is derived from an EMBL/GenBank/DDBJ whole genome shotgun (WGS) entry which is preliminary data.</text>
</comment>
<gene>
    <name evidence="2" type="ORF">COW82_01100</name>
</gene>
<dbReference type="EMBL" id="PCTS01000015">
    <property type="protein sequence ID" value="PIP86601.1"/>
    <property type="molecule type" value="Genomic_DNA"/>
</dbReference>
<dbReference type="AlphaFoldDB" id="A0A2H0DX83"/>